<evidence type="ECO:0000313" key="3">
    <source>
        <dbReference type="Proteomes" id="UP000001307"/>
    </source>
</evidence>
<name>E4XMY4_OIKDI</name>
<dbReference type="EMBL" id="FN654344">
    <property type="protein sequence ID" value="CBY32315.1"/>
    <property type="molecule type" value="Genomic_DNA"/>
</dbReference>
<accession>E4XMY4</accession>
<organism evidence="1">
    <name type="scientific">Oikopleura dioica</name>
    <name type="common">Tunicate</name>
    <dbReference type="NCBI Taxonomy" id="34765"/>
    <lineage>
        <taxon>Eukaryota</taxon>
        <taxon>Metazoa</taxon>
        <taxon>Chordata</taxon>
        <taxon>Tunicata</taxon>
        <taxon>Appendicularia</taxon>
        <taxon>Copelata</taxon>
        <taxon>Oikopleuridae</taxon>
        <taxon>Oikopleura</taxon>
    </lineage>
</organism>
<dbReference type="Proteomes" id="UP000001307">
    <property type="component" value="Unassembled WGS sequence"/>
</dbReference>
<dbReference type="EMBL" id="FN653080">
    <property type="protein sequence ID" value="CBY11280.1"/>
    <property type="molecule type" value="Genomic_DNA"/>
</dbReference>
<keyword evidence="3" id="KW-1185">Reference proteome</keyword>
<dbReference type="AlphaFoldDB" id="E4XMY4"/>
<evidence type="ECO:0000313" key="2">
    <source>
        <dbReference type="EMBL" id="CBY32315.1"/>
    </source>
</evidence>
<proteinExistence type="predicted"/>
<protein>
    <submittedName>
        <fullName evidence="1">Uncharacterized protein</fullName>
    </submittedName>
</protein>
<evidence type="ECO:0000313" key="1">
    <source>
        <dbReference type="EMBL" id="CBY11280.1"/>
    </source>
</evidence>
<dbReference type="Proteomes" id="UP000011014">
    <property type="component" value="Unassembled WGS sequence"/>
</dbReference>
<reference evidence="1" key="1">
    <citation type="journal article" date="2010" name="Science">
        <title>Plasticity of animal genome architecture unmasked by rapid evolution of a pelagic tunicate.</title>
        <authorList>
            <person name="Denoeud F."/>
            <person name="Henriet S."/>
            <person name="Mungpakdee S."/>
            <person name="Aury J.M."/>
            <person name="Da Silva C."/>
            <person name="Brinkmann H."/>
            <person name="Mikhaleva J."/>
            <person name="Olsen L.C."/>
            <person name="Jubin C."/>
            <person name="Canestro C."/>
            <person name="Bouquet J.M."/>
            <person name="Danks G."/>
            <person name="Poulain J."/>
            <person name="Campsteijn C."/>
            <person name="Adamski M."/>
            <person name="Cross I."/>
            <person name="Yadetie F."/>
            <person name="Muffato M."/>
            <person name="Louis A."/>
            <person name="Butcher S."/>
            <person name="Tsagkogeorga G."/>
            <person name="Konrad A."/>
            <person name="Singh S."/>
            <person name="Jensen M.F."/>
            <person name="Cong E.H."/>
            <person name="Eikeseth-Otteraa H."/>
            <person name="Noel B."/>
            <person name="Anthouard V."/>
            <person name="Porcel B.M."/>
            <person name="Kachouri-Lafond R."/>
            <person name="Nishino A."/>
            <person name="Ugolini M."/>
            <person name="Chourrout P."/>
            <person name="Nishida H."/>
            <person name="Aasland R."/>
            <person name="Huzurbazar S."/>
            <person name="Westhof E."/>
            <person name="Delsuc F."/>
            <person name="Lehrach H."/>
            <person name="Reinhardt R."/>
            <person name="Weissenbach J."/>
            <person name="Roy S.W."/>
            <person name="Artiguenave F."/>
            <person name="Postlethwait J.H."/>
            <person name="Manak J.R."/>
            <person name="Thompson E.M."/>
            <person name="Jaillon O."/>
            <person name="Du Pasquier L."/>
            <person name="Boudinot P."/>
            <person name="Liberles D.A."/>
            <person name="Volff J.N."/>
            <person name="Philippe H."/>
            <person name="Lenhard B."/>
            <person name="Roest Crollius H."/>
            <person name="Wincker P."/>
            <person name="Chourrout D."/>
        </authorList>
    </citation>
    <scope>NUCLEOTIDE SEQUENCE [LARGE SCALE GENOMIC DNA]</scope>
</reference>
<sequence>MTHSPIQPEVRDKRQGHFYGSLLDPQKRFNNGIENFKHLEKLRHNFKFISRPFYSTTSPVQMATEMRNFKMIWSGYH</sequence>
<gene>
    <name evidence="1" type="ORF">GSOID_T00015534001</name>
    <name evidence="2" type="ORF">GSOID_T00030737001</name>
</gene>
<dbReference type="InParanoid" id="E4XMY4"/>